<comment type="pathway">
    <text evidence="1">Nitrogen metabolism; urea cycle; L-ornithine and urea from L-arginine: step 1/1.</text>
</comment>
<dbReference type="PRINTS" id="PR00116">
    <property type="entry name" value="ARGINASE"/>
</dbReference>
<reference evidence="13" key="1">
    <citation type="submission" date="2023-02" db="EMBL/GenBank/DDBJ databases">
        <title>Mating type loci evolution in Malassezia.</title>
        <authorList>
            <person name="Coelho M.A."/>
        </authorList>
    </citation>
    <scope>NUCLEOTIDE SEQUENCE</scope>
    <source>
        <strain evidence="13">CBS 14136</strain>
    </source>
</reference>
<proteinExistence type="inferred from homology"/>
<keyword evidence="7 9" id="KW-0464">Manganese</keyword>
<evidence type="ECO:0000256" key="7">
    <source>
        <dbReference type="ARBA" id="ARBA00023211"/>
    </source>
</evidence>
<protein>
    <recommendedName>
        <fullName evidence="3 12">Arginase</fullName>
        <ecNumber evidence="2 12">3.5.3.1</ecNumber>
    </recommendedName>
</protein>
<name>A0AAF0FAT8_9BASI</name>
<dbReference type="PIRSF" id="PIRSF036979">
    <property type="entry name" value="Arginase"/>
    <property type="match status" value="1"/>
</dbReference>
<dbReference type="GO" id="GO:0006525">
    <property type="term" value="P:arginine metabolic process"/>
    <property type="evidence" value="ECO:0007669"/>
    <property type="project" value="UniProtKB-KW"/>
</dbReference>
<evidence type="ECO:0000256" key="4">
    <source>
        <dbReference type="ARBA" id="ARBA00022503"/>
    </source>
</evidence>
<dbReference type="GO" id="GO:0004053">
    <property type="term" value="F:arginase activity"/>
    <property type="evidence" value="ECO:0007669"/>
    <property type="project" value="UniProtKB-EC"/>
</dbReference>
<feature type="binding site" evidence="9">
    <location>
        <position position="244"/>
    </location>
    <ligand>
        <name>Mn(2+)</name>
        <dbReference type="ChEBI" id="CHEBI:29035"/>
        <label>1</label>
    </ligand>
</feature>
<dbReference type="Pfam" id="PF00491">
    <property type="entry name" value="Arginase"/>
    <property type="match status" value="1"/>
</dbReference>
<feature type="binding site" evidence="9">
    <location>
        <position position="133"/>
    </location>
    <ligand>
        <name>Mn(2+)</name>
        <dbReference type="ChEBI" id="CHEBI:29035"/>
        <label>1</label>
    </ligand>
</feature>
<feature type="binding site" evidence="9">
    <location>
        <position position="137"/>
    </location>
    <ligand>
        <name>Mn(2+)</name>
        <dbReference type="ChEBI" id="CHEBI:29035"/>
        <label>1</label>
    </ligand>
</feature>
<feature type="binding site" evidence="9">
    <location>
        <position position="246"/>
    </location>
    <ligand>
        <name>Mn(2+)</name>
        <dbReference type="ChEBI" id="CHEBI:29035"/>
        <label>1</label>
    </ligand>
</feature>
<dbReference type="CDD" id="cd09989">
    <property type="entry name" value="Arginase"/>
    <property type="match status" value="1"/>
</dbReference>
<dbReference type="InterPro" id="IPR023696">
    <property type="entry name" value="Ureohydrolase_dom_sf"/>
</dbReference>
<evidence type="ECO:0000256" key="6">
    <source>
        <dbReference type="ARBA" id="ARBA00022801"/>
    </source>
</evidence>
<dbReference type="InterPro" id="IPR020855">
    <property type="entry name" value="Ureohydrolase_Mn_BS"/>
</dbReference>
<dbReference type="PANTHER" id="PTHR43782:SF3">
    <property type="entry name" value="ARGINASE"/>
    <property type="match status" value="1"/>
</dbReference>
<keyword evidence="4 12" id="KW-0056">Arginine metabolism</keyword>
<dbReference type="EC" id="3.5.3.1" evidence="2 12"/>
<evidence type="ECO:0000256" key="9">
    <source>
        <dbReference type="PIRSR" id="PIRSR036979-1"/>
    </source>
</evidence>
<keyword evidence="14" id="KW-1185">Reference proteome</keyword>
<evidence type="ECO:0000256" key="10">
    <source>
        <dbReference type="PROSITE-ProRule" id="PRU00742"/>
    </source>
</evidence>
<evidence type="ECO:0000313" key="13">
    <source>
        <dbReference type="EMBL" id="WFD42881.1"/>
    </source>
</evidence>
<keyword evidence="6 11" id="KW-0378">Hydrolase</keyword>
<evidence type="ECO:0000256" key="3">
    <source>
        <dbReference type="ARBA" id="ARBA00018123"/>
    </source>
</evidence>
<keyword evidence="5 9" id="KW-0479">Metal-binding</keyword>
<dbReference type="PROSITE" id="PS01053">
    <property type="entry name" value="ARGINASE_1"/>
    <property type="match status" value="1"/>
</dbReference>
<organism evidence="13 14">
    <name type="scientific">Malassezia psittaci</name>
    <dbReference type="NCBI Taxonomy" id="1821823"/>
    <lineage>
        <taxon>Eukaryota</taxon>
        <taxon>Fungi</taxon>
        <taxon>Dikarya</taxon>
        <taxon>Basidiomycota</taxon>
        <taxon>Ustilaginomycotina</taxon>
        <taxon>Malasseziomycetes</taxon>
        <taxon>Malasseziales</taxon>
        <taxon>Malasseziaceae</taxon>
        <taxon>Malassezia</taxon>
    </lineage>
</organism>
<comment type="catalytic activity">
    <reaction evidence="8 12">
        <text>L-arginine + H2O = urea + L-ornithine</text>
        <dbReference type="Rhea" id="RHEA:20569"/>
        <dbReference type="ChEBI" id="CHEBI:15377"/>
        <dbReference type="ChEBI" id="CHEBI:16199"/>
        <dbReference type="ChEBI" id="CHEBI:32682"/>
        <dbReference type="ChEBI" id="CHEBI:46911"/>
        <dbReference type="EC" id="3.5.3.1"/>
    </reaction>
</comment>
<dbReference type="Gene3D" id="3.40.800.10">
    <property type="entry name" value="Ureohydrolase domain"/>
    <property type="match status" value="1"/>
</dbReference>
<evidence type="ECO:0000256" key="2">
    <source>
        <dbReference type="ARBA" id="ARBA00012168"/>
    </source>
</evidence>
<dbReference type="FunFam" id="3.40.800.10:FF:000012">
    <property type="entry name" value="Arginase"/>
    <property type="match status" value="1"/>
</dbReference>
<dbReference type="PANTHER" id="PTHR43782">
    <property type="entry name" value="ARGINASE"/>
    <property type="match status" value="1"/>
</dbReference>
<dbReference type="Proteomes" id="UP001214628">
    <property type="component" value="Chromosome 1"/>
</dbReference>
<dbReference type="GO" id="GO:0005634">
    <property type="term" value="C:nucleus"/>
    <property type="evidence" value="ECO:0007669"/>
    <property type="project" value="TreeGrafter"/>
</dbReference>
<accession>A0AAF0FAT8</accession>
<evidence type="ECO:0000256" key="8">
    <source>
        <dbReference type="ARBA" id="ARBA00047391"/>
    </source>
</evidence>
<dbReference type="GO" id="GO:0005829">
    <property type="term" value="C:cytosol"/>
    <property type="evidence" value="ECO:0007669"/>
    <property type="project" value="TreeGrafter"/>
</dbReference>
<evidence type="ECO:0000256" key="12">
    <source>
        <dbReference type="RuleBase" id="RU361159"/>
    </source>
</evidence>
<sequence>MTTPSRYVRSKTAALITFPFSGGQPRKGVELGPEALLRAELPKQLEQLGWGVQLDRSIDWDSINNLLTSDADINSLKNPRSVSKASEELANAIEKHARAGELPITLGGDHSLGTGSMIGLNRVYPDVATIWVDAHADINTAKTTPSGNLHGCPVSFALGLDGSYVEPFKSWLPNPPIASPNRVVFIGLRDVDEGERKILKEQNIKVFSMHHIDKYGIGKVVEMALDYINNGTSRRDRPIHLSFDVDALDPSVAPSTGTPVRGGLSFREGHYICEAIHETGSVVGMDLVEVNPLLESEAAAQTIAVGCSLIRSTLGKLSRLISGETLLD</sequence>
<dbReference type="InterPro" id="IPR006035">
    <property type="entry name" value="Ureohydrolase"/>
</dbReference>
<comment type="cofactor">
    <cofactor evidence="9 12">
        <name>Mn(2+)</name>
        <dbReference type="ChEBI" id="CHEBI:29035"/>
    </cofactor>
    <text evidence="9 12">Binds 2 manganese ions per subunit.</text>
</comment>
<dbReference type="SUPFAM" id="SSF52768">
    <property type="entry name" value="Arginase/deacetylase"/>
    <property type="match status" value="1"/>
</dbReference>
<dbReference type="NCBIfam" id="TIGR01229">
    <property type="entry name" value="rocF_arginase"/>
    <property type="match status" value="1"/>
</dbReference>
<feature type="binding site" evidence="9">
    <location>
        <position position="110"/>
    </location>
    <ligand>
        <name>Mn(2+)</name>
        <dbReference type="ChEBI" id="CHEBI:29035"/>
        <label>1</label>
    </ligand>
</feature>
<evidence type="ECO:0000256" key="11">
    <source>
        <dbReference type="RuleBase" id="RU003684"/>
    </source>
</evidence>
<gene>
    <name evidence="13" type="primary">CAR1</name>
    <name evidence="13" type="ORF">MPSI1_001531</name>
</gene>
<dbReference type="InterPro" id="IPR014033">
    <property type="entry name" value="Arginase"/>
</dbReference>
<evidence type="ECO:0000313" key="14">
    <source>
        <dbReference type="Proteomes" id="UP001214628"/>
    </source>
</evidence>
<evidence type="ECO:0000256" key="5">
    <source>
        <dbReference type="ARBA" id="ARBA00022723"/>
    </source>
</evidence>
<dbReference type="EMBL" id="CP118375">
    <property type="protein sequence ID" value="WFD42881.1"/>
    <property type="molecule type" value="Genomic_DNA"/>
</dbReference>
<comment type="similarity">
    <text evidence="10 11">Belongs to the arginase family.</text>
</comment>
<dbReference type="PROSITE" id="PS51409">
    <property type="entry name" value="ARGINASE_2"/>
    <property type="match status" value="1"/>
</dbReference>
<feature type="binding site" evidence="9">
    <location>
        <position position="135"/>
    </location>
    <ligand>
        <name>Mn(2+)</name>
        <dbReference type="ChEBI" id="CHEBI:29035"/>
        <label>1</label>
    </ligand>
</feature>
<dbReference type="AlphaFoldDB" id="A0AAF0FAT8"/>
<dbReference type="GO" id="GO:0030145">
    <property type="term" value="F:manganese ion binding"/>
    <property type="evidence" value="ECO:0007669"/>
    <property type="project" value="TreeGrafter"/>
</dbReference>
<evidence type="ECO:0000256" key="1">
    <source>
        <dbReference type="ARBA" id="ARBA00005098"/>
    </source>
</evidence>